<keyword evidence="1" id="KW-1133">Transmembrane helix</keyword>
<keyword evidence="1" id="KW-0472">Membrane</keyword>
<evidence type="ECO:0000313" key="3">
    <source>
        <dbReference type="Proteomes" id="UP000593577"/>
    </source>
</evidence>
<keyword evidence="3" id="KW-1185">Reference proteome</keyword>
<name>A0A7J8XYN6_GOSAI</name>
<feature type="transmembrane region" description="Helical" evidence="1">
    <location>
        <begin position="13"/>
        <end position="33"/>
    </location>
</feature>
<organism evidence="2 3">
    <name type="scientific">Gossypium aridum</name>
    <name type="common">American cotton</name>
    <name type="synonym">Erioxylum aridum</name>
    <dbReference type="NCBI Taxonomy" id="34290"/>
    <lineage>
        <taxon>Eukaryota</taxon>
        <taxon>Viridiplantae</taxon>
        <taxon>Streptophyta</taxon>
        <taxon>Embryophyta</taxon>
        <taxon>Tracheophyta</taxon>
        <taxon>Spermatophyta</taxon>
        <taxon>Magnoliopsida</taxon>
        <taxon>eudicotyledons</taxon>
        <taxon>Gunneridae</taxon>
        <taxon>Pentapetalae</taxon>
        <taxon>rosids</taxon>
        <taxon>malvids</taxon>
        <taxon>Malvales</taxon>
        <taxon>Malvaceae</taxon>
        <taxon>Malvoideae</taxon>
        <taxon>Gossypium</taxon>
    </lineage>
</organism>
<protein>
    <submittedName>
        <fullName evidence="2">Uncharacterized protein</fullName>
    </submittedName>
</protein>
<evidence type="ECO:0000313" key="2">
    <source>
        <dbReference type="EMBL" id="MBA0692395.1"/>
    </source>
</evidence>
<evidence type="ECO:0000256" key="1">
    <source>
        <dbReference type="SAM" id="Phobius"/>
    </source>
</evidence>
<dbReference type="Proteomes" id="UP000593577">
    <property type="component" value="Unassembled WGS sequence"/>
</dbReference>
<feature type="non-terminal residue" evidence="2">
    <location>
        <position position="39"/>
    </location>
</feature>
<dbReference type="EMBL" id="JABFAA010000009">
    <property type="protein sequence ID" value="MBA0692395.1"/>
    <property type="molecule type" value="Genomic_DNA"/>
</dbReference>
<gene>
    <name evidence="2" type="ORF">Goari_009961</name>
</gene>
<accession>A0A7J8XYN6</accession>
<reference evidence="2 3" key="1">
    <citation type="journal article" date="2019" name="Genome Biol. Evol.">
        <title>Insights into the evolution of the New World diploid cottons (Gossypium, subgenus Houzingenia) based on genome sequencing.</title>
        <authorList>
            <person name="Grover C.E."/>
            <person name="Arick M.A. 2nd"/>
            <person name="Thrash A."/>
            <person name="Conover J.L."/>
            <person name="Sanders W.S."/>
            <person name="Peterson D.G."/>
            <person name="Frelichowski J.E."/>
            <person name="Scheffler J.A."/>
            <person name="Scheffler B.E."/>
            <person name="Wendel J.F."/>
        </authorList>
    </citation>
    <scope>NUCLEOTIDE SEQUENCE [LARGE SCALE GENOMIC DNA]</scope>
    <source>
        <strain evidence="2">185</strain>
        <tissue evidence="2">Leaf</tissue>
    </source>
</reference>
<proteinExistence type="predicted"/>
<keyword evidence="1" id="KW-0812">Transmembrane</keyword>
<comment type="caution">
    <text evidence="2">The sequence shown here is derived from an EMBL/GenBank/DDBJ whole genome shotgun (WGS) entry which is preliminary data.</text>
</comment>
<dbReference type="AlphaFoldDB" id="A0A7J8XYN6"/>
<sequence length="39" mass="4458">MAENGYVREAPRMIMWFLHGGMSVTVNIGFPSWSISRKT</sequence>